<evidence type="ECO:0000256" key="10">
    <source>
        <dbReference type="ARBA" id="ARBA00023242"/>
    </source>
</evidence>
<dbReference type="Pfam" id="PF02037">
    <property type="entry name" value="SAP"/>
    <property type="match status" value="1"/>
</dbReference>
<keyword evidence="10" id="KW-0539">Nucleus</keyword>
<dbReference type="GO" id="GO:0003723">
    <property type="term" value="F:RNA binding"/>
    <property type="evidence" value="ECO:0007669"/>
    <property type="project" value="TreeGrafter"/>
</dbReference>
<evidence type="ECO:0000256" key="3">
    <source>
        <dbReference type="ARBA" id="ARBA00022491"/>
    </source>
</evidence>
<name>A0A673JF87_9TELE</name>
<feature type="region of interest" description="Disordered" evidence="12">
    <location>
        <begin position="40"/>
        <end position="68"/>
    </location>
</feature>
<evidence type="ECO:0000256" key="7">
    <source>
        <dbReference type="ARBA" id="ARBA00023015"/>
    </source>
</evidence>
<dbReference type="PANTHER" id="PTHR12381:SF41">
    <property type="entry name" value="HETEROGENEOUS NUCLEAR RIBONUCLEOPROTEIN U-LIKE PROTEIN 1"/>
    <property type="match status" value="1"/>
</dbReference>
<dbReference type="Pfam" id="PF00622">
    <property type="entry name" value="SPRY"/>
    <property type="match status" value="1"/>
</dbReference>
<evidence type="ECO:0000313" key="16">
    <source>
        <dbReference type="Proteomes" id="UP000472270"/>
    </source>
</evidence>
<accession>A0A673JF87</accession>
<evidence type="ECO:0000256" key="4">
    <source>
        <dbReference type="ARBA" id="ARBA00022499"/>
    </source>
</evidence>
<evidence type="ECO:0000256" key="5">
    <source>
        <dbReference type="ARBA" id="ARBA00022553"/>
    </source>
</evidence>
<feature type="compositionally biased region" description="Basic and acidic residues" evidence="12">
    <location>
        <begin position="125"/>
        <end position="134"/>
    </location>
</feature>
<dbReference type="Gene3D" id="2.60.120.920">
    <property type="match status" value="1"/>
</dbReference>
<protein>
    <submittedName>
        <fullName evidence="15">Heterogeneous nuclear ribonucleoprotein U-like protein 1</fullName>
    </submittedName>
</protein>
<dbReference type="InterPro" id="IPR036361">
    <property type="entry name" value="SAP_dom_sf"/>
</dbReference>
<dbReference type="SMART" id="SM00449">
    <property type="entry name" value="SPRY"/>
    <property type="match status" value="1"/>
</dbReference>
<feature type="domain" description="SAP" evidence="14">
    <location>
        <begin position="6"/>
        <end position="40"/>
    </location>
</feature>
<proteinExistence type="predicted"/>
<keyword evidence="2" id="KW-0488">Methylation</keyword>
<dbReference type="Pfam" id="PF13671">
    <property type="entry name" value="AAA_33"/>
    <property type="match status" value="1"/>
</dbReference>
<dbReference type="SUPFAM" id="SSF52540">
    <property type="entry name" value="P-loop containing nucleoside triphosphate hydrolases"/>
    <property type="match status" value="1"/>
</dbReference>
<dbReference type="Gene3D" id="1.10.720.30">
    <property type="entry name" value="SAP domain"/>
    <property type="match status" value="1"/>
</dbReference>
<comment type="subcellular location">
    <subcellularLocation>
        <location evidence="1">Nucleus</location>
    </subcellularLocation>
</comment>
<sequence>MSGLNVKKLKVNELKEELQRRGLDTRGLKADLADRLQAALEAEAAGSAPSDEQDQDYEAGGEPGEGNDYQEEELLTVALYYHINISDVAYDIFIQIFAESDEVKTEYKADEDAPQQAEQAGDWDAQAKSEDDRYSSYSRKRSYDDSRGYGYYEHREERRGRSPQPPAEEEEEDIDDKLVVIDTYNCDLHFKVARDRYSGYPLTIEGFAYLWAGARATYGVTKGRVCFEMKINEEISVKHLPSSEPDPHVVRIGWSLDSCNTQLGEEPFSFGYGGTGKKSSNCKFEDYGEKFSENDIIGCYIDFESSEEVEMAFSKNGKGLGPCFHVSREELAGRALFPHVLVKNCAVEFNFGQREEPFFPQPEGFTFIQDIHLEERVRGTLGPATKADCEILMMVGLPGSGKTTWAIKHAEENPDKKYNILGTNAIMEKMKVMGLRRQRNYAGRWDLLIQQATQCLNRLIQIAARKKRNYILDQVLLYLPSFALSSQLKTLPLPSQPSPQKKHIHCCSLIMLTLSPHALVLSLLLSLSPQAGPPPEKRFDNRQGGFRGRSNFQRYDSRGGPQGGRGGYQNRGGSGGGGYRGGYNRGGYNQNRWGNNHRDGGSGGRGGYNRNQQSGGSYNHNRQSSYNKSPQSYNQGYNQGYNQSNYNQGYNYGNYSQYPGYNQSYSQTPAPTAQTYNQQQQSYNQQYQQYAQQWQQYYQNQSQWNQYYNQYGSYGSYNQQGSQGSQGAQGTQ</sequence>
<dbReference type="FunFam" id="1.10.720.30:FF:000004">
    <property type="entry name" value="heterogeneous nuclear ribonucleoprotein U isoform X1"/>
    <property type="match status" value="1"/>
</dbReference>
<evidence type="ECO:0000256" key="12">
    <source>
        <dbReference type="SAM" id="MobiDB-lite"/>
    </source>
</evidence>
<feature type="compositionally biased region" description="Low complexity" evidence="12">
    <location>
        <begin position="608"/>
        <end position="617"/>
    </location>
</feature>
<evidence type="ECO:0000256" key="8">
    <source>
        <dbReference type="ARBA" id="ARBA00023159"/>
    </source>
</evidence>
<evidence type="ECO:0000256" key="9">
    <source>
        <dbReference type="ARBA" id="ARBA00023163"/>
    </source>
</evidence>
<dbReference type="InterPro" id="IPR035778">
    <property type="entry name" value="SPRY_hnRNP_U"/>
</dbReference>
<feature type="compositionally biased region" description="Low complexity" evidence="12">
    <location>
        <begin position="630"/>
        <end position="663"/>
    </location>
</feature>
<dbReference type="Ensembl" id="ENSSRHT00000050181.1">
    <property type="protein sequence ID" value="ENSSRHP00000048804.1"/>
    <property type="gene ID" value="ENSSRHG00000024558.1"/>
</dbReference>
<dbReference type="GO" id="GO:1990904">
    <property type="term" value="C:ribonucleoprotein complex"/>
    <property type="evidence" value="ECO:0007669"/>
    <property type="project" value="UniProtKB-KW"/>
</dbReference>
<dbReference type="SUPFAM" id="SSF68906">
    <property type="entry name" value="SAP domain"/>
    <property type="match status" value="1"/>
</dbReference>
<feature type="region of interest" description="Disordered" evidence="12">
    <location>
        <begin position="107"/>
        <end position="174"/>
    </location>
</feature>
<dbReference type="InterPro" id="IPR003034">
    <property type="entry name" value="SAP_dom"/>
</dbReference>
<dbReference type="InterPro" id="IPR001870">
    <property type="entry name" value="B30.2/SPRY"/>
</dbReference>
<keyword evidence="4" id="KW-1017">Isopeptide bond</keyword>
<keyword evidence="11" id="KW-0687">Ribonucleoprotein</keyword>
<dbReference type="InterPro" id="IPR027417">
    <property type="entry name" value="P-loop_NTPase"/>
</dbReference>
<feature type="region of interest" description="Disordered" evidence="12">
    <location>
        <begin position="531"/>
        <end position="679"/>
    </location>
</feature>
<evidence type="ECO:0000259" key="13">
    <source>
        <dbReference type="PROSITE" id="PS50188"/>
    </source>
</evidence>
<dbReference type="PROSITE" id="PS50800">
    <property type="entry name" value="SAP"/>
    <property type="match status" value="1"/>
</dbReference>
<feature type="compositionally biased region" description="Polar residues" evidence="12">
    <location>
        <begin position="664"/>
        <end position="673"/>
    </location>
</feature>
<keyword evidence="3" id="KW-0678">Repressor</keyword>
<dbReference type="FunFam" id="2.60.120.920:FF:000006">
    <property type="entry name" value="heterogeneous nuclear ribonucleoprotein U isoform X1"/>
    <property type="match status" value="1"/>
</dbReference>
<dbReference type="GO" id="GO:0000380">
    <property type="term" value="P:alternative mRNA splicing, via spliceosome"/>
    <property type="evidence" value="ECO:0007669"/>
    <property type="project" value="TreeGrafter"/>
</dbReference>
<reference evidence="15" key="2">
    <citation type="submission" date="2025-09" db="UniProtKB">
        <authorList>
            <consortium name="Ensembl"/>
        </authorList>
    </citation>
    <scope>IDENTIFICATION</scope>
</reference>
<dbReference type="SUPFAM" id="SSF49899">
    <property type="entry name" value="Concanavalin A-like lectins/glucanases"/>
    <property type="match status" value="1"/>
</dbReference>
<evidence type="ECO:0000256" key="6">
    <source>
        <dbReference type="ARBA" id="ARBA00022843"/>
    </source>
</evidence>
<feature type="compositionally biased region" description="Basic and acidic residues" evidence="12">
    <location>
        <begin position="141"/>
        <end position="160"/>
    </location>
</feature>
<keyword evidence="16" id="KW-1185">Reference proteome</keyword>
<evidence type="ECO:0000256" key="11">
    <source>
        <dbReference type="ARBA" id="ARBA00023274"/>
    </source>
</evidence>
<dbReference type="Gene3D" id="3.40.50.300">
    <property type="entry name" value="P-loop containing nucleotide triphosphate hydrolases"/>
    <property type="match status" value="1"/>
</dbReference>
<keyword evidence="9" id="KW-0804">Transcription</keyword>
<dbReference type="Proteomes" id="UP000472270">
    <property type="component" value="Unassembled WGS sequence"/>
</dbReference>
<dbReference type="SMART" id="SM00513">
    <property type="entry name" value="SAP"/>
    <property type="match status" value="1"/>
</dbReference>
<dbReference type="InterPro" id="IPR013320">
    <property type="entry name" value="ConA-like_dom_sf"/>
</dbReference>
<evidence type="ECO:0000256" key="1">
    <source>
        <dbReference type="ARBA" id="ARBA00004123"/>
    </source>
</evidence>
<feature type="domain" description="B30.2/SPRY" evidence="13">
    <location>
        <begin position="159"/>
        <end position="356"/>
    </location>
</feature>
<dbReference type="InterPro" id="IPR003877">
    <property type="entry name" value="SPRY_dom"/>
</dbReference>
<keyword evidence="5" id="KW-0597">Phosphoprotein</keyword>
<dbReference type="InterPro" id="IPR043136">
    <property type="entry name" value="B30.2/SPRY_sf"/>
</dbReference>
<feature type="compositionally biased region" description="Polar residues" evidence="12">
    <location>
        <begin position="618"/>
        <end position="629"/>
    </location>
</feature>
<reference evidence="15" key="1">
    <citation type="submission" date="2025-08" db="UniProtKB">
        <authorList>
            <consortium name="Ensembl"/>
        </authorList>
    </citation>
    <scope>IDENTIFICATION</scope>
</reference>
<keyword evidence="7" id="KW-0805">Transcription regulation</keyword>
<dbReference type="PANTHER" id="PTHR12381">
    <property type="entry name" value="HETEROGENEOUS NUCLEAR RIBONUCLEOPROTEIN U FAMILY MEMBER"/>
    <property type="match status" value="1"/>
</dbReference>
<evidence type="ECO:0000259" key="14">
    <source>
        <dbReference type="PROSITE" id="PS50800"/>
    </source>
</evidence>
<keyword evidence="6" id="KW-0832">Ubl conjugation</keyword>
<dbReference type="GO" id="GO:0005634">
    <property type="term" value="C:nucleus"/>
    <property type="evidence" value="ECO:0007669"/>
    <property type="project" value="UniProtKB-SubCell"/>
</dbReference>
<feature type="compositionally biased region" description="Gly residues" evidence="12">
    <location>
        <begin position="560"/>
        <end position="585"/>
    </location>
</feature>
<keyword evidence="8" id="KW-0010">Activator</keyword>
<organism evidence="15 16">
    <name type="scientific">Sinocyclocheilus rhinocerous</name>
    <dbReference type="NCBI Taxonomy" id="307959"/>
    <lineage>
        <taxon>Eukaryota</taxon>
        <taxon>Metazoa</taxon>
        <taxon>Chordata</taxon>
        <taxon>Craniata</taxon>
        <taxon>Vertebrata</taxon>
        <taxon>Euteleostomi</taxon>
        <taxon>Actinopterygii</taxon>
        <taxon>Neopterygii</taxon>
        <taxon>Teleostei</taxon>
        <taxon>Ostariophysi</taxon>
        <taxon>Cypriniformes</taxon>
        <taxon>Cyprinidae</taxon>
        <taxon>Cyprininae</taxon>
        <taxon>Sinocyclocheilus</taxon>
    </lineage>
</organism>
<dbReference type="CDD" id="cd12884">
    <property type="entry name" value="SPRY_hnRNP"/>
    <property type="match status" value="1"/>
</dbReference>
<evidence type="ECO:0000256" key="2">
    <source>
        <dbReference type="ARBA" id="ARBA00022481"/>
    </source>
</evidence>
<dbReference type="PROSITE" id="PS50188">
    <property type="entry name" value="B302_SPRY"/>
    <property type="match status" value="1"/>
</dbReference>
<dbReference type="AlphaFoldDB" id="A0A673JF87"/>
<evidence type="ECO:0000313" key="15">
    <source>
        <dbReference type="Ensembl" id="ENSSRHP00000048804.1"/>
    </source>
</evidence>
<gene>
    <name evidence="15" type="primary">hnrnpul1l</name>
</gene>